<proteinExistence type="predicted"/>
<protein>
    <submittedName>
        <fullName evidence="2">Uncharacterized protein</fullName>
    </submittedName>
</protein>
<feature type="compositionally biased region" description="Polar residues" evidence="1">
    <location>
        <begin position="1"/>
        <end position="21"/>
    </location>
</feature>
<sequence length="91" mass="10109">MKPTSAEFQNDPQEPYSSGTHQDSKEQENIENRSNQSANLDISADDSVPEVVCENADLSGTKTTRSGRNVKMPSKYNEYVCNPLNPVIVYV</sequence>
<dbReference type="EMBL" id="JAIWYP010000005">
    <property type="protein sequence ID" value="KAH3820243.1"/>
    <property type="molecule type" value="Genomic_DNA"/>
</dbReference>
<evidence type="ECO:0000313" key="2">
    <source>
        <dbReference type="EMBL" id="KAH3820243.1"/>
    </source>
</evidence>
<reference evidence="2" key="1">
    <citation type="journal article" date="2019" name="bioRxiv">
        <title>The Genome of the Zebra Mussel, Dreissena polymorpha: A Resource for Invasive Species Research.</title>
        <authorList>
            <person name="McCartney M.A."/>
            <person name="Auch B."/>
            <person name="Kono T."/>
            <person name="Mallez S."/>
            <person name="Zhang Y."/>
            <person name="Obille A."/>
            <person name="Becker A."/>
            <person name="Abrahante J.E."/>
            <person name="Garbe J."/>
            <person name="Badalamenti J.P."/>
            <person name="Herman A."/>
            <person name="Mangelson H."/>
            <person name="Liachko I."/>
            <person name="Sullivan S."/>
            <person name="Sone E.D."/>
            <person name="Koren S."/>
            <person name="Silverstein K.A.T."/>
            <person name="Beckman K.B."/>
            <person name="Gohl D.M."/>
        </authorList>
    </citation>
    <scope>NUCLEOTIDE SEQUENCE</scope>
    <source>
        <strain evidence="2">Duluth1</strain>
        <tissue evidence="2">Whole animal</tissue>
    </source>
</reference>
<reference evidence="2" key="2">
    <citation type="submission" date="2020-11" db="EMBL/GenBank/DDBJ databases">
        <authorList>
            <person name="McCartney M.A."/>
            <person name="Auch B."/>
            <person name="Kono T."/>
            <person name="Mallez S."/>
            <person name="Becker A."/>
            <person name="Gohl D.M."/>
            <person name="Silverstein K.A.T."/>
            <person name="Koren S."/>
            <person name="Bechman K.B."/>
            <person name="Herman A."/>
            <person name="Abrahante J.E."/>
            <person name="Garbe J."/>
        </authorList>
    </citation>
    <scope>NUCLEOTIDE SEQUENCE</scope>
    <source>
        <strain evidence="2">Duluth1</strain>
        <tissue evidence="2">Whole animal</tissue>
    </source>
</reference>
<gene>
    <name evidence="2" type="ORF">DPMN_121988</name>
</gene>
<feature type="compositionally biased region" description="Polar residues" evidence="1">
    <location>
        <begin position="58"/>
        <end position="67"/>
    </location>
</feature>
<comment type="caution">
    <text evidence="2">The sequence shown here is derived from an EMBL/GenBank/DDBJ whole genome shotgun (WGS) entry which is preliminary data.</text>
</comment>
<dbReference type="Proteomes" id="UP000828390">
    <property type="component" value="Unassembled WGS sequence"/>
</dbReference>
<evidence type="ECO:0000256" key="1">
    <source>
        <dbReference type="SAM" id="MobiDB-lite"/>
    </source>
</evidence>
<dbReference type="AlphaFoldDB" id="A0A9D4GR32"/>
<name>A0A9D4GR32_DREPO</name>
<organism evidence="2 3">
    <name type="scientific">Dreissena polymorpha</name>
    <name type="common">Zebra mussel</name>
    <name type="synonym">Mytilus polymorpha</name>
    <dbReference type="NCBI Taxonomy" id="45954"/>
    <lineage>
        <taxon>Eukaryota</taxon>
        <taxon>Metazoa</taxon>
        <taxon>Spiralia</taxon>
        <taxon>Lophotrochozoa</taxon>
        <taxon>Mollusca</taxon>
        <taxon>Bivalvia</taxon>
        <taxon>Autobranchia</taxon>
        <taxon>Heteroconchia</taxon>
        <taxon>Euheterodonta</taxon>
        <taxon>Imparidentia</taxon>
        <taxon>Neoheterodontei</taxon>
        <taxon>Myida</taxon>
        <taxon>Dreissenoidea</taxon>
        <taxon>Dreissenidae</taxon>
        <taxon>Dreissena</taxon>
    </lineage>
</organism>
<feature type="compositionally biased region" description="Basic and acidic residues" evidence="1">
    <location>
        <begin position="22"/>
        <end position="31"/>
    </location>
</feature>
<feature type="region of interest" description="Disordered" evidence="1">
    <location>
        <begin position="1"/>
        <end position="73"/>
    </location>
</feature>
<keyword evidence="3" id="KW-1185">Reference proteome</keyword>
<accession>A0A9D4GR32</accession>
<evidence type="ECO:0000313" key="3">
    <source>
        <dbReference type="Proteomes" id="UP000828390"/>
    </source>
</evidence>